<evidence type="ECO:0000256" key="2">
    <source>
        <dbReference type="ARBA" id="ARBA00022532"/>
    </source>
</evidence>
<dbReference type="NCBIfam" id="TIGR01016">
    <property type="entry name" value="sucCoAbeta"/>
    <property type="match status" value="1"/>
</dbReference>
<name>A0A3G2S3U1_MALR7</name>
<evidence type="ECO:0000256" key="9">
    <source>
        <dbReference type="ARBA" id="ARBA00063570"/>
    </source>
</evidence>
<comment type="similarity">
    <text evidence="10 11">Belongs to the succinate/malate CoA ligase beta subunit family.</text>
</comment>
<sequence>MIRALNLFRSRATAAQSLLRHGSNAAVQKRFLSIHEHLSMGLLNKYGINTPKFLTAKDADEAYHAAQKFGGKPIVVKAQVLAGGRGKGHFDNGLQGGVHLVKTPEEARELAGKMIGNKLITKQTGAGGRLCNAVMIAEARTPKHEYYVALLNDRVSQLPVLIASNQGGMSIEDVAKENPDAIVTTPIDFTKGLDFETAKQVAHKLGFSGSEQEKEAAETFVKLYQLFSERDATQVEINPLAESEDGAVLCMDAKLGFDENADFRQKEVFEMRDLTQEDPSEVKAGKYGLNFIKLDGNIGCLVNGAGLAMATLDVLSLNGGKPANFLDVGGGANAEAVKQAFDIVLEGEGVRAIFVNIFGGIMRCDVIAEGIIKATKEMDLHVPLVVRLQGTKEEEAKELIRKSGLKIQAYNDLDEAARKAVEAAAH</sequence>
<comment type="cofactor">
    <cofactor evidence="10">
        <name>Mg(2+)</name>
        <dbReference type="ChEBI" id="CHEBI:18420"/>
    </cofactor>
    <text evidence="10">Binds 1 Mg(2+) ion per subunit.</text>
</comment>
<dbReference type="GO" id="GO:0042709">
    <property type="term" value="C:succinate-CoA ligase complex"/>
    <property type="evidence" value="ECO:0007669"/>
    <property type="project" value="TreeGrafter"/>
</dbReference>
<evidence type="ECO:0000256" key="8">
    <source>
        <dbReference type="ARBA" id="ARBA00022946"/>
    </source>
</evidence>
<keyword evidence="3 10" id="KW-0436">Ligase</keyword>
<comment type="subunit">
    <text evidence="9">Heterodimer of an alpha and a beta subunit. The beta subunit determines specificity for GTP.</text>
</comment>
<dbReference type="SUPFAM" id="SSF52210">
    <property type="entry name" value="Succinyl-CoA synthetase domains"/>
    <property type="match status" value="1"/>
</dbReference>
<keyword evidence="14" id="KW-1185">Reference proteome</keyword>
<evidence type="ECO:0000256" key="4">
    <source>
        <dbReference type="ARBA" id="ARBA00022723"/>
    </source>
</evidence>
<reference evidence="13 14" key="1">
    <citation type="submission" date="2018-10" db="EMBL/GenBank/DDBJ databases">
        <title>Complete genome sequence of Malassezia restricta CBS 7877.</title>
        <authorList>
            <person name="Morand S.C."/>
            <person name="Bertignac M."/>
            <person name="Iltis A."/>
            <person name="Kolder I."/>
            <person name="Pirovano W."/>
            <person name="Jourdain R."/>
            <person name="Clavaud C."/>
        </authorList>
    </citation>
    <scope>NUCLEOTIDE SEQUENCE [LARGE SCALE GENOMIC DNA]</scope>
    <source>
        <strain evidence="13 14">CBS 7877</strain>
    </source>
</reference>
<dbReference type="Proteomes" id="UP000269793">
    <property type="component" value="Chromosome III"/>
</dbReference>
<evidence type="ECO:0000256" key="10">
    <source>
        <dbReference type="HAMAP-Rule" id="MF_03219"/>
    </source>
</evidence>
<comment type="catalytic activity">
    <reaction evidence="10">
        <text>succinate + ATP + CoA = succinyl-CoA + ADP + phosphate</text>
        <dbReference type="Rhea" id="RHEA:17661"/>
        <dbReference type="ChEBI" id="CHEBI:30031"/>
        <dbReference type="ChEBI" id="CHEBI:30616"/>
        <dbReference type="ChEBI" id="CHEBI:43474"/>
        <dbReference type="ChEBI" id="CHEBI:57287"/>
        <dbReference type="ChEBI" id="CHEBI:57292"/>
        <dbReference type="ChEBI" id="CHEBI:456216"/>
        <dbReference type="EC" id="6.2.1.5"/>
    </reaction>
</comment>
<dbReference type="Pfam" id="PF08442">
    <property type="entry name" value="ATP-grasp_2"/>
    <property type="match status" value="1"/>
</dbReference>
<dbReference type="FunFam" id="3.30.1490.20:FF:000004">
    <property type="entry name" value="Succinate--CoA ligase [ADP-forming] subunit beta, mitochondrial"/>
    <property type="match status" value="1"/>
</dbReference>
<dbReference type="PROSITE" id="PS01217">
    <property type="entry name" value="SUCCINYL_COA_LIG_3"/>
    <property type="match status" value="1"/>
</dbReference>
<dbReference type="InterPro" id="IPR017866">
    <property type="entry name" value="Succ-CoA_synthase_bsu_CS"/>
</dbReference>
<evidence type="ECO:0000313" key="13">
    <source>
        <dbReference type="EMBL" id="AYO42664.1"/>
    </source>
</evidence>
<comment type="function">
    <text evidence="10">Succinyl-CoA synthetase functions in the citric acid cycle (TCA), coupling the hydrolysis of succinyl-CoA to the synthesis of ATP and thus represents the only step of substrate-level phosphorylation in the TCA. The beta subunit provides nucleotide specificity of the enzyme and binds the substrate succinate, while the binding sites for coenzyme A and phosphate are found in the alpha subunit.</text>
</comment>
<evidence type="ECO:0000256" key="3">
    <source>
        <dbReference type="ARBA" id="ARBA00022598"/>
    </source>
</evidence>
<accession>A0A3G2S3U1</accession>
<dbReference type="GO" id="GO:0006104">
    <property type="term" value="P:succinyl-CoA metabolic process"/>
    <property type="evidence" value="ECO:0007669"/>
    <property type="project" value="TreeGrafter"/>
</dbReference>
<feature type="binding site" evidence="10">
    <location>
        <position position="145"/>
    </location>
    <ligand>
        <name>ATP</name>
        <dbReference type="ChEBI" id="CHEBI:30616"/>
    </ligand>
</feature>
<keyword evidence="4 10" id="KW-0479">Metal-binding</keyword>
<keyword evidence="10" id="KW-0496">Mitochondrion</keyword>
<keyword evidence="8" id="KW-0809">Transit peptide</keyword>
<organism evidence="13 14">
    <name type="scientific">Malassezia restricta (strain ATCC 96810 / NBRC 103918 / CBS 7877)</name>
    <name type="common">Seborrheic dermatitis infection agent</name>
    <dbReference type="NCBI Taxonomy" id="425264"/>
    <lineage>
        <taxon>Eukaryota</taxon>
        <taxon>Fungi</taxon>
        <taxon>Dikarya</taxon>
        <taxon>Basidiomycota</taxon>
        <taxon>Ustilaginomycotina</taxon>
        <taxon>Malasseziomycetes</taxon>
        <taxon>Malasseziales</taxon>
        <taxon>Malasseziaceae</taxon>
        <taxon>Malassezia</taxon>
    </lineage>
</organism>
<dbReference type="Gene3D" id="3.30.1490.20">
    <property type="entry name" value="ATP-grasp fold, A domain"/>
    <property type="match status" value="1"/>
</dbReference>
<dbReference type="GO" id="GO:0005524">
    <property type="term" value="F:ATP binding"/>
    <property type="evidence" value="ECO:0007669"/>
    <property type="project" value="UniProtKB-UniRule"/>
</dbReference>
<dbReference type="InterPro" id="IPR013815">
    <property type="entry name" value="ATP_grasp_subdomain_1"/>
</dbReference>
<keyword evidence="2 10" id="KW-0816">Tricarboxylic acid cycle</keyword>
<dbReference type="FunFam" id="3.40.50.261:FF:000001">
    <property type="entry name" value="Succinate--CoA ligase [ADP-forming] subunit beta"/>
    <property type="match status" value="1"/>
</dbReference>
<evidence type="ECO:0000259" key="12">
    <source>
        <dbReference type="PROSITE" id="PS50975"/>
    </source>
</evidence>
<dbReference type="GO" id="GO:0006099">
    <property type="term" value="P:tricarboxylic acid cycle"/>
    <property type="evidence" value="ECO:0007669"/>
    <property type="project" value="UniProtKB-UniRule"/>
</dbReference>
<dbReference type="UniPathway" id="UPA00223">
    <property type="reaction ID" value="UER00999"/>
</dbReference>
<dbReference type="EMBL" id="CP033150">
    <property type="protein sequence ID" value="AYO42664.1"/>
    <property type="molecule type" value="Genomic_DNA"/>
</dbReference>
<evidence type="ECO:0000313" key="14">
    <source>
        <dbReference type="Proteomes" id="UP000269793"/>
    </source>
</evidence>
<keyword evidence="5 10" id="KW-0547">Nucleotide-binding</keyword>
<dbReference type="GO" id="GO:0004775">
    <property type="term" value="F:succinate-CoA ligase (ADP-forming) activity"/>
    <property type="evidence" value="ECO:0007669"/>
    <property type="project" value="UniProtKB-UniRule"/>
</dbReference>
<dbReference type="OrthoDB" id="1552at2759"/>
<comment type="pathway">
    <text evidence="1 10">Carbohydrate metabolism; tricarboxylic acid cycle; succinate from succinyl-CoA (ligase route): step 1/1.</text>
</comment>
<dbReference type="InterPro" id="IPR016102">
    <property type="entry name" value="Succinyl-CoA_synth-like"/>
</dbReference>
<evidence type="ECO:0000256" key="1">
    <source>
        <dbReference type="ARBA" id="ARBA00005064"/>
    </source>
</evidence>
<dbReference type="PROSITE" id="PS50975">
    <property type="entry name" value="ATP_GRASP"/>
    <property type="match status" value="1"/>
</dbReference>
<dbReference type="AlphaFoldDB" id="A0A3G2S3U1"/>
<dbReference type="Gene3D" id="3.30.470.20">
    <property type="entry name" value="ATP-grasp fold, B domain"/>
    <property type="match status" value="1"/>
</dbReference>
<protein>
    <recommendedName>
        <fullName evidence="10">Succinate--CoA ligase [ADP-forming] subunit beta, mitochondrial</fullName>
        <ecNumber evidence="10">6.2.1.5</ecNumber>
    </recommendedName>
    <alternativeName>
        <fullName evidence="10">Succinyl-CoA synthetase beta chain</fullName>
        <shortName evidence="10">SCS-beta</shortName>
    </alternativeName>
</protein>
<proteinExistence type="inferred from homology"/>
<gene>
    <name evidence="13" type="primary">SCSB</name>
    <name evidence="13" type="ORF">DNF11_1714</name>
</gene>
<dbReference type="FunFam" id="3.30.470.20:FF:000002">
    <property type="entry name" value="Succinate--CoA ligase [ADP-forming] subunit beta"/>
    <property type="match status" value="1"/>
</dbReference>
<dbReference type="InterPro" id="IPR005809">
    <property type="entry name" value="Succ_CoA_ligase-like_bsu"/>
</dbReference>
<feature type="binding site" evidence="10">
    <location>
        <position position="77"/>
    </location>
    <ligand>
        <name>ATP</name>
        <dbReference type="ChEBI" id="CHEBI:30616"/>
    </ligand>
</feature>
<dbReference type="Gene3D" id="3.40.50.261">
    <property type="entry name" value="Succinyl-CoA synthetase domains"/>
    <property type="match status" value="1"/>
</dbReference>
<feature type="domain" description="ATP-grasp" evidence="12">
    <location>
        <begin position="40"/>
        <end position="268"/>
    </location>
</feature>
<evidence type="ECO:0000256" key="11">
    <source>
        <dbReference type="RuleBase" id="RU361258"/>
    </source>
</evidence>
<comment type="subcellular location">
    <subcellularLocation>
        <location evidence="10">Mitochondrion</location>
    </subcellularLocation>
</comment>
<evidence type="ECO:0000256" key="6">
    <source>
        <dbReference type="ARBA" id="ARBA00022840"/>
    </source>
</evidence>
<dbReference type="GO" id="GO:0005739">
    <property type="term" value="C:mitochondrion"/>
    <property type="evidence" value="ECO:0007669"/>
    <property type="project" value="UniProtKB-SubCell"/>
</dbReference>
<dbReference type="InterPro" id="IPR013650">
    <property type="entry name" value="ATP-grasp_succ-CoA_synth-type"/>
</dbReference>
<dbReference type="InterPro" id="IPR011761">
    <property type="entry name" value="ATP-grasp"/>
</dbReference>
<feature type="binding site" evidence="10">
    <location>
        <position position="303"/>
    </location>
    <ligand>
        <name>substrate</name>
        <note>ligand shared with subunit alpha</note>
    </ligand>
</feature>
<dbReference type="PANTHER" id="PTHR11815">
    <property type="entry name" value="SUCCINYL-COA SYNTHETASE BETA CHAIN"/>
    <property type="match status" value="1"/>
</dbReference>
<keyword evidence="7 10" id="KW-0460">Magnesium</keyword>
<feature type="binding site" evidence="10">
    <location>
        <begin position="84"/>
        <end position="86"/>
    </location>
    <ligand>
        <name>ATP</name>
        <dbReference type="ChEBI" id="CHEBI:30616"/>
    </ligand>
</feature>
<dbReference type="SUPFAM" id="SSF56059">
    <property type="entry name" value="Glutathione synthetase ATP-binding domain-like"/>
    <property type="match status" value="1"/>
</dbReference>
<dbReference type="NCBIfam" id="NF001913">
    <property type="entry name" value="PRK00696.1"/>
    <property type="match status" value="1"/>
</dbReference>
<evidence type="ECO:0000256" key="5">
    <source>
        <dbReference type="ARBA" id="ARBA00022741"/>
    </source>
</evidence>
<dbReference type="PIRSF" id="PIRSF001554">
    <property type="entry name" value="SucCS_beta"/>
    <property type="match status" value="1"/>
</dbReference>
<feature type="binding site" evidence="10">
    <location>
        <position position="238"/>
    </location>
    <ligand>
        <name>Mg(2+)</name>
        <dbReference type="ChEBI" id="CHEBI:18420"/>
    </ligand>
</feature>
<dbReference type="STRING" id="425264.A0A3G2S3U1"/>
<dbReference type="HAMAP" id="MF_00558">
    <property type="entry name" value="Succ_CoA_beta"/>
    <property type="match status" value="1"/>
</dbReference>
<feature type="binding site" evidence="10">
    <location>
        <begin position="360"/>
        <end position="362"/>
    </location>
    <ligand>
        <name>substrate</name>
        <note>ligand shared with subunit alpha</note>
    </ligand>
</feature>
<feature type="binding site" evidence="10">
    <location>
        <position position="252"/>
    </location>
    <ligand>
        <name>Mg(2+)</name>
        <dbReference type="ChEBI" id="CHEBI:18420"/>
    </ligand>
</feature>
<dbReference type="VEuPathDB" id="FungiDB:DNF11_1714"/>
<dbReference type="GO" id="GO:0000287">
    <property type="term" value="F:magnesium ion binding"/>
    <property type="evidence" value="ECO:0007669"/>
    <property type="project" value="UniProtKB-UniRule"/>
</dbReference>
<dbReference type="EC" id="6.2.1.5" evidence="10"/>
<evidence type="ECO:0000256" key="7">
    <source>
        <dbReference type="ARBA" id="ARBA00022842"/>
    </source>
</evidence>
<keyword evidence="6 10" id="KW-0067">ATP-binding</keyword>
<dbReference type="Pfam" id="PF00549">
    <property type="entry name" value="Ligase_CoA"/>
    <property type="match status" value="1"/>
</dbReference>
<dbReference type="InterPro" id="IPR005811">
    <property type="entry name" value="SUCC_ACL_C"/>
</dbReference>
<dbReference type="PANTHER" id="PTHR11815:SF1">
    <property type="entry name" value="SUCCINATE--COA LIGASE [ADP-FORMING] SUBUNIT BETA, MITOCHONDRIAL"/>
    <property type="match status" value="1"/>
</dbReference>